<dbReference type="EMBL" id="LR796237">
    <property type="protein sequence ID" value="CAB4130021.1"/>
    <property type="molecule type" value="Genomic_DNA"/>
</dbReference>
<sequence>MKLMTRLQFIEHMEAKFKKPILADHPVFTPEHEAFFKHDQAKWFVVSTPINIKHNYSYDDQQRYWDWCRSNMSGSLACYYSDPKTDEEYWGFAGPESDPTLWIMRWAS</sequence>
<organism evidence="1">
    <name type="scientific">uncultured Caudovirales phage</name>
    <dbReference type="NCBI Taxonomy" id="2100421"/>
    <lineage>
        <taxon>Viruses</taxon>
        <taxon>Duplodnaviria</taxon>
        <taxon>Heunggongvirae</taxon>
        <taxon>Uroviricota</taxon>
        <taxon>Caudoviricetes</taxon>
        <taxon>Peduoviridae</taxon>
        <taxon>Maltschvirus</taxon>
        <taxon>Maltschvirus maltsch</taxon>
    </lineage>
</organism>
<protein>
    <submittedName>
        <fullName evidence="1">Uncharacterized protein</fullName>
    </submittedName>
</protein>
<reference evidence="1" key="1">
    <citation type="submission" date="2020-04" db="EMBL/GenBank/DDBJ databases">
        <authorList>
            <person name="Chiriac C."/>
            <person name="Salcher M."/>
            <person name="Ghai R."/>
            <person name="Kavagutti S V."/>
        </authorList>
    </citation>
    <scope>NUCLEOTIDE SEQUENCE</scope>
</reference>
<name>A0A6J5L6K7_9CAUD</name>
<evidence type="ECO:0000313" key="1">
    <source>
        <dbReference type="EMBL" id="CAB4130021.1"/>
    </source>
</evidence>
<accession>A0A6J5L6K7</accession>
<gene>
    <name evidence="1" type="ORF">UFOVP116_230</name>
</gene>
<proteinExistence type="predicted"/>